<dbReference type="InterPro" id="IPR025686">
    <property type="entry name" value="Glucos_trans_II"/>
</dbReference>
<feature type="transmembrane region" description="Helical" evidence="1">
    <location>
        <begin position="74"/>
        <end position="93"/>
    </location>
</feature>
<feature type="transmembrane region" description="Helical" evidence="1">
    <location>
        <begin position="258"/>
        <end position="276"/>
    </location>
</feature>
<dbReference type="RefSeq" id="WP_258040539.1">
    <property type="nucleotide sequence ID" value="NZ_PQGI02000001.1"/>
</dbReference>
<keyword evidence="1" id="KW-1133">Transmembrane helix</keyword>
<name>A0AB35Z3F4_SERMA</name>
<protein>
    <submittedName>
        <fullName evidence="2">Glucosyltransferase domain-containing protein</fullName>
    </submittedName>
</protein>
<feature type="transmembrane region" description="Helical" evidence="1">
    <location>
        <begin position="288"/>
        <end position="307"/>
    </location>
</feature>
<keyword evidence="1" id="KW-0472">Membrane</keyword>
<feature type="transmembrane region" description="Helical" evidence="1">
    <location>
        <begin position="166"/>
        <end position="188"/>
    </location>
</feature>
<evidence type="ECO:0000256" key="1">
    <source>
        <dbReference type="SAM" id="Phobius"/>
    </source>
</evidence>
<dbReference type="AlphaFoldDB" id="A0AB35Z3F4"/>
<gene>
    <name evidence="2" type="ORF">C3R40_012890</name>
</gene>
<keyword evidence="1" id="KW-0812">Transmembrane</keyword>
<dbReference type="Pfam" id="PF14264">
    <property type="entry name" value="Glucos_trans_II"/>
    <property type="match status" value="1"/>
</dbReference>
<evidence type="ECO:0000313" key="2">
    <source>
        <dbReference type="EMBL" id="MEX3187519.1"/>
    </source>
</evidence>
<sequence>MRIKMFCKIDKKALLLYSGIALLFIYPLIQSGIFYRDDLDRAITGQYGWRGLGRPVADILMKVLSASGHYNLDLYPYTMIASCLFIGGASLLLSDHLSRLEVPSHKLVSALLIFNPFMLQNIAYRYDSLGMSIAFFLAVMAYTYTASNPTRQTLVKLFAGVLSLTIYQPCANVFIGLLAVDVMIAAVKNDCKATDIIKRILNKTALFVSFYMVYMLFFAAKSNSRAEIISANTEGLEHLASTLSSLKNMALSYFHGPVYIYFLIPVVAGLIFMLFANRHKKKSILSFSLYWVISLFIFLVSLMGPTISLKDAPVFPRTLVSFSACLVLISIPIVYFLPKMKYLSLIPVITAIAFSAQLGSAIKSQREYEDFIFNMISRDLLTHNEITTIGTVGQVNINERAKLLVDNKPLIGYFLSPASEFLASFQLINKGFPQTLHGYGDEQNNKNVLSRMISSGIKPISTNKEYSLFISGNTAIVSLGTDNN</sequence>
<proteinExistence type="predicted"/>
<feature type="transmembrane region" description="Helical" evidence="1">
    <location>
        <begin position="12"/>
        <end position="29"/>
    </location>
</feature>
<reference evidence="2 3" key="2">
    <citation type="submission" date="2024-07" db="EMBL/GenBank/DDBJ databases">
        <authorList>
            <person name="Raymann K."/>
        </authorList>
    </citation>
    <scope>NUCLEOTIDE SEQUENCE [LARGE SCALE GENOMIC DNA]</scope>
    <source>
        <strain evidence="2 3">KZ19</strain>
    </source>
</reference>
<dbReference type="Proteomes" id="UP000237365">
    <property type="component" value="Unassembled WGS sequence"/>
</dbReference>
<feature type="transmembrane region" description="Helical" evidence="1">
    <location>
        <begin position="342"/>
        <end position="362"/>
    </location>
</feature>
<feature type="transmembrane region" description="Helical" evidence="1">
    <location>
        <begin position="319"/>
        <end position="337"/>
    </location>
</feature>
<evidence type="ECO:0000313" key="3">
    <source>
        <dbReference type="Proteomes" id="UP000237365"/>
    </source>
</evidence>
<feature type="transmembrane region" description="Helical" evidence="1">
    <location>
        <begin position="200"/>
        <end position="220"/>
    </location>
</feature>
<feature type="transmembrane region" description="Helical" evidence="1">
    <location>
        <begin position="128"/>
        <end position="146"/>
    </location>
</feature>
<accession>A0AB35Z3F4</accession>
<dbReference type="EMBL" id="PQGI02000001">
    <property type="protein sequence ID" value="MEX3187519.1"/>
    <property type="molecule type" value="Genomic_DNA"/>
</dbReference>
<organism evidence="2 3">
    <name type="scientific">Serratia marcescens</name>
    <dbReference type="NCBI Taxonomy" id="615"/>
    <lineage>
        <taxon>Bacteria</taxon>
        <taxon>Pseudomonadati</taxon>
        <taxon>Pseudomonadota</taxon>
        <taxon>Gammaproteobacteria</taxon>
        <taxon>Enterobacterales</taxon>
        <taxon>Yersiniaceae</taxon>
        <taxon>Serratia</taxon>
    </lineage>
</organism>
<reference evidence="2 3" key="1">
    <citation type="submission" date="2024-07" db="EMBL/GenBank/DDBJ databases">
        <title>Making a pathogen? Evaluating the impact of protist predation on the evolution of virulence in Serratia marcescens.</title>
        <authorList>
            <person name="Hopkins H."/>
            <person name="Lopezguerra C."/>
            <person name="Lau M.-J."/>
        </authorList>
    </citation>
    <scope>NUCLEOTIDE SEQUENCE [LARGE SCALE GENOMIC DNA]</scope>
    <source>
        <strain evidence="2 3">KZ19</strain>
    </source>
</reference>
<comment type="caution">
    <text evidence="2">The sequence shown here is derived from an EMBL/GenBank/DDBJ whole genome shotgun (WGS) entry which is preliminary data.</text>
</comment>